<dbReference type="RefSeq" id="WP_021985690.1">
    <property type="nucleotide sequence ID" value="NZ_CP060632.1"/>
</dbReference>
<dbReference type="PANTHER" id="PTHR45947">
    <property type="entry name" value="SULFOQUINOVOSYL TRANSFERASE SQD2"/>
    <property type="match status" value="1"/>
</dbReference>
<keyword evidence="4" id="KW-1185">Reference proteome</keyword>
<sequence length="389" mass="44189">MKVALIASDNNASSGAFLSMTNLAIQLNQLHVKTIVIIPKEGPYVGPGDGVNLLRKHKIKYYVVPSISGVVSCDFPRNILATLGQIKYILRNKIYARGLAGILKKEHVDLVHINTVYSYFGAYAARKVNIPYVWHIREFLEEDQGNEFYFPKYMYKLMNRADLVIAISRSIYKKYNKSLHKNVMKVIYNGIDIDQFYKPERQIFEDSILKLCYVGGLSELKGTDDLIEACRLLNQEGYQDAYRLMIAGRGGEEYEEALREKLKANHIENVELLGFRSDVPDVMAQADVSIVTSRCEAFGRVTVEAMLTGNLVLGADSAGTKELLKDGKFGVLYQCGNPESIKQKMLYILNHKEELREIAKTARDFMAEHMTAKKNAENIYREYQRILGE</sequence>
<dbReference type="Pfam" id="PF13439">
    <property type="entry name" value="Glyco_transf_4"/>
    <property type="match status" value="1"/>
</dbReference>
<evidence type="ECO:0000259" key="2">
    <source>
        <dbReference type="Pfam" id="PF13439"/>
    </source>
</evidence>
<proteinExistence type="predicted"/>
<dbReference type="AlphaFoldDB" id="A0A7G9FP24"/>
<name>A0A7G9FP24_9FIRM</name>
<reference evidence="3 4" key="1">
    <citation type="submission" date="2020-08" db="EMBL/GenBank/DDBJ databases">
        <authorList>
            <person name="Liu C."/>
            <person name="Sun Q."/>
        </authorList>
    </citation>
    <scope>NUCLEOTIDE SEQUENCE [LARGE SCALE GENOMIC DNA]</scope>
    <source>
        <strain evidence="3 4">NSJ-4</strain>
    </source>
</reference>
<dbReference type="PANTHER" id="PTHR45947:SF3">
    <property type="entry name" value="SULFOQUINOVOSYL TRANSFERASE SQD2"/>
    <property type="match status" value="1"/>
</dbReference>
<evidence type="ECO:0000259" key="1">
    <source>
        <dbReference type="Pfam" id="PF00534"/>
    </source>
</evidence>
<gene>
    <name evidence="3" type="ORF">H9Q76_03175</name>
</gene>
<dbReference type="InterPro" id="IPR001296">
    <property type="entry name" value="Glyco_trans_1"/>
</dbReference>
<organism evidence="3 4">
    <name type="scientific">Wujia chipingensis</name>
    <dbReference type="NCBI Taxonomy" id="2763670"/>
    <lineage>
        <taxon>Bacteria</taxon>
        <taxon>Bacillati</taxon>
        <taxon>Bacillota</taxon>
        <taxon>Clostridia</taxon>
        <taxon>Lachnospirales</taxon>
        <taxon>Lachnospiraceae</taxon>
        <taxon>Wujia</taxon>
    </lineage>
</organism>
<dbReference type="CDD" id="cd03801">
    <property type="entry name" value="GT4_PimA-like"/>
    <property type="match status" value="1"/>
</dbReference>
<dbReference type="KEGG" id="wcp:H9Q76_03175"/>
<feature type="domain" description="Glycosyltransferase subfamily 4-like N-terminal" evidence="2">
    <location>
        <begin position="22"/>
        <end position="195"/>
    </location>
</feature>
<protein>
    <submittedName>
        <fullName evidence="3">Glycosyltransferase family 4 protein</fullName>
    </submittedName>
</protein>
<dbReference type="Pfam" id="PF00534">
    <property type="entry name" value="Glycos_transf_1"/>
    <property type="match status" value="1"/>
</dbReference>
<accession>A0A7G9FP24</accession>
<dbReference type="InterPro" id="IPR050194">
    <property type="entry name" value="Glycosyltransferase_grp1"/>
</dbReference>
<evidence type="ECO:0000313" key="4">
    <source>
        <dbReference type="Proteomes" id="UP000515819"/>
    </source>
</evidence>
<dbReference type="GO" id="GO:0016757">
    <property type="term" value="F:glycosyltransferase activity"/>
    <property type="evidence" value="ECO:0007669"/>
    <property type="project" value="InterPro"/>
</dbReference>
<feature type="domain" description="Glycosyl transferase family 1" evidence="1">
    <location>
        <begin position="210"/>
        <end position="364"/>
    </location>
</feature>
<dbReference type="Gene3D" id="3.40.50.2000">
    <property type="entry name" value="Glycogen Phosphorylase B"/>
    <property type="match status" value="2"/>
</dbReference>
<evidence type="ECO:0000313" key="3">
    <source>
        <dbReference type="EMBL" id="QNM00306.1"/>
    </source>
</evidence>
<dbReference type="EMBL" id="CP060632">
    <property type="protein sequence ID" value="QNM00306.1"/>
    <property type="molecule type" value="Genomic_DNA"/>
</dbReference>
<dbReference type="SUPFAM" id="SSF53756">
    <property type="entry name" value="UDP-Glycosyltransferase/glycogen phosphorylase"/>
    <property type="match status" value="1"/>
</dbReference>
<dbReference type="Proteomes" id="UP000515819">
    <property type="component" value="Chromosome"/>
</dbReference>
<dbReference type="InterPro" id="IPR028098">
    <property type="entry name" value="Glyco_trans_4-like_N"/>
</dbReference>
<keyword evidence="3" id="KW-0808">Transferase</keyword>